<proteinExistence type="predicted"/>
<reference evidence="1" key="1">
    <citation type="submission" date="2022-07" db="EMBL/GenBank/DDBJ databases">
        <title>Genome Sequence of Phlebia brevispora.</title>
        <authorList>
            <person name="Buettner E."/>
        </authorList>
    </citation>
    <scope>NUCLEOTIDE SEQUENCE</scope>
    <source>
        <strain evidence="1">MPL23</strain>
    </source>
</reference>
<dbReference type="Proteomes" id="UP001148662">
    <property type="component" value="Unassembled WGS sequence"/>
</dbReference>
<protein>
    <submittedName>
        <fullName evidence="1">Uncharacterized protein</fullName>
    </submittedName>
</protein>
<sequence>MNRNEPIEISDDEQEDQWKNRLYILESAVKNAVDAIGGFEDGRYRPGDECLGCLKDLKRIWRVDDRAVAALLWTTRALPNDLVPLLLETAGQGLFEDKRAIACVDLMAAMTWPVDVAEELKELAEAEDDEVEQEDYTRLLQSHLHYKAALLRPGVMEALLSIMLPCLTKTHKERTDRDGQVVGVVLYLIRNLAFIKDLPSNAHASADHAELASLQSKLVNILSETRVLDLVLTMASNVGTDPLFERWNTLVLEILYLLFRGIKPESLAADQAKESTQNLRRLLAVEDKRKRDVARSASSRHSRFGTTISVTLNPKSSKARVQASEDQRESIVQAVDVLPDSDQSGSTQAFVLHRQQALRREAGSMFDMLRTKKSLPFRGTKRIDELTGANSDNLSVEARTVLQDAAKTFLEACFNPFITSLLKDIKAERPKITEKGNLRLLFVTKWFLEFFICQHNNDRTREWSFGLVSDVIEREWIIWVLRRMRQAVNEKPKLWTELQAGIDCLTQLMQLIECMVTSTDPAVEAAAEVLQIQLVYNGEVLDLAFESLKSYKSGTQSLAYLESSVHLAYALLRRLEKYIAKEGGSVVRRKVKKKSSSKKTDDGDGVPEEEDVQEVEEEESTETLFTFDSYEQKFAHPDITKTLLDYLSRYKEFTSSENMRRVVNLLHRQAVKAKAEGLFFKASPGIYPTSIQIDTRGREISTKRAAI</sequence>
<accession>A0ACC1T2Z9</accession>
<comment type="caution">
    <text evidence="1">The sequence shown here is derived from an EMBL/GenBank/DDBJ whole genome shotgun (WGS) entry which is preliminary data.</text>
</comment>
<evidence type="ECO:0000313" key="2">
    <source>
        <dbReference type="Proteomes" id="UP001148662"/>
    </source>
</evidence>
<name>A0ACC1T2Z9_9APHY</name>
<keyword evidence="2" id="KW-1185">Reference proteome</keyword>
<evidence type="ECO:0000313" key="1">
    <source>
        <dbReference type="EMBL" id="KAJ3551567.1"/>
    </source>
</evidence>
<organism evidence="1 2">
    <name type="scientific">Phlebia brevispora</name>
    <dbReference type="NCBI Taxonomy" id="194682"/>
    <lineage>
        <taxon>Eukaryota</taxon>
        <taxon>Fungi</taxon>
        <taxon>Dikarya</taxon>
        <taxon>Basidiomycota</taxon>
        <taxon>Agaricomycotina</taxon>
        <taxon>Agaricomycetes</taxon>
        <taxon>Polyporales</taxon>
        <taxon>Meruliaceae</taxon>
        <taxon>Phlebia</taxon>
    </lineage>
</organism>
<dbReference type="EMBL" id="JANHOG010000783">
    <property type="protein sequence ID" value="KAJ3551567.1"/>
    <property type="molecule type" value="Genomic_DNA"/>
</dbReference>
<gene>
    <name evidence="1" type="ORF">NM688_g4627</name>
</gene>